<dbReference type="RefSeq" id="WP_146645348.1">
    <property type="nucleotide sequence ID" value="NZ_CP012333.1"/>
</dbReference>
<dbReference type="Proteomes" id="UP000064967">
    <property type="component" value="Chromosome"/>
</dbReference>
<reference evidence="1 2" key="1">
    <citation type="submission" date="2015-08" db="EMBL/GenBank/DDBJ databases">
        <authorList>
            <person name="Babu N.S."/>
            <person name="Beckwith C.J."/>
            <person name="Beseler K.G."/>
            <person name="Brison A."/>
            <person name="Carone J.V."/>
            <person name="Caskin T.P."/>
            <person name="Diamond M."/>
            <person name="Durham M.E."/>
            <person name="Foxe J.M."/>
            <person name="Go M."/>
            <person name="Henderson B.A."/>
            <person name="Jones I.B."/>
            <person name="McGettigan J.A."/>
            <person name="Micheletti S.J."/>
            <person name="Nasrallah M.E."/>
            <person name="Ortiz D."/>
            <person name="Piller C.R."/>
            <person name="Privatt S.R."/>
            <person name="Schneider S.L."/>
            <person name="Sharp S."/>
            <person name="Smith T.C."/>
            <person name="Stanton J.D."/>
            <person name="Ullery H.E."/>
            <person name="Wilson R.J."/>
            <person name="Serrano M.G."/>
            <person name="Buck G."/>
            <person name="Lee V."/>
            <person name="Wang Y."/>
            <person name="Carvalho R."/>
            <person name="Voegtly L."/>
            <person name="Shi R."/>
            <person name="Duckworth R."/>
            <person name="Johnson A."/>
            <person name="Loviza R."/>
            <person name="Walstead R."/>
            <person name="Shah Z."/>
            <person name="Kiflezghi M."/>
            <person name="Wade K."/>
            <person name="Ball S.L."/>
            <person name="Bradley K.W."/>
            <person name="Asai D.J."/>
            <person name="Bowman C.A."/>
            <person name="Russell D.A."/>
            <person name="Pope W.H."/>
            <person name="Jacobs-Sera D."/>
            <person name="Hendrix R.W."/>
            <person name="Hatfull G.F."/>
        </authorList>
    </citation>
    <scope>NUCLEOTIDE SEQUENCE [LARGE SCALE GENOMIC DNA]</scope>
    <source>
        <strain evidence="1 2">DSM 27648</strain>
    </source>
</reference>
<evidence type="ECO:0000313" key="1">
    <source>
        <dbReference type="EMBL" id="AKU93621.1"/>
    </source>
</evidence>
<evidence type="ECO:0000313" key="2">
    <source>
        <dbReference type="Proteomes" id="UP000064967"/>
    </source>
</evidence>
<dbReference type="EMBL" id="CP012333">
    <property type="protein sequence ID" value="AKU93621.1"/>
    <property type="molecule type" value="Genomic_DNA"/>
</dbReference>
<proteinExistence type="predicted"/>
<gene>
    <name evidence="1" type="ORF">AKJ09_00285</name>
</gene>
<keyword evidence="2" id="KW-1185">Reference proteome</keyword>
<name>A0A0K1PJM5_9BACT</name>
<dbReference type="OrthoDB" id="5526828at2"/>
<organism evidence="1 2">
    <name type="scientific">Labilithrix luteola</name>
    <dbReference type="NCBI Taxonomy" id="1391654"/>
    <lineage>
        <taxon>Bacteria</taxon>
        <taxon>Pseudomonadati</taxon>
        <taxon>Myxococcota</taxon>
        <taxon>Polyangia</taxon>
        <taxon>Polyangiales</taxon>
        <taxon>Labilitrichaceae</taxon>
        <taxon>Labilithrix</taxon>
    </lineage>
</organism>
<dbReference type="AlphaFoldDB" id="A0A0K1PJM5"/>
<protein>
    <submittedName>
        <fullName evidence="1">Uncharacterized protein</fullName>
    </submittedName>
</protein>
<sequence>MRLAAGASCGAGTPASATSAPVFDRLAATRALGIDVTSCKRGDGPTGPGHVKVTFQPTGTVSAVDVDAPYGGTGTGACIVHRYRRASLPAFAGGPLTVGKNFIIE</sequence>
<accession>A0A0K1PJM5</accession>
<dbReference type="STRING" id="1391654.AKJ09_00285"/>
<dbReference type="KEGG" id="llu:AKJ09_00285"/>